<gene>
    <name evidence="7" type="ORF">PCOR1329_LOCUS10012</name>
</gene>
<feature type="transmembrane region" description="Helical" evidence="6">
    <location>
        <begin position="136"/>
        <end position="159"/>
    </location>
</feature>
<feature type="compositionally biased region" description="Basic residues" evidence="5">
    <location>
        <begin position="189"/>
        <end position="198"/>
    </location>
</feature>
<comment type="subcellular location">
    <subcellularLocation>
        <location evidence="1">Membrane</location>
        <topology evidence="1">Multi-pass membrane protein</topology>
    </subcellularLocation>
</comment>
<evidence type="ECO:0000313" key="7">
    <source>
        <dbReference type="EMBL" id="CAK0802504.1"/>
    </source>
</evidence>
<evidence type="ECO:0000256" key="6">
    <source>
        <dbReference type="SAM" id="Phobius"/>
    </source>
</evidence>
<keyword evidence="8" id="KW-1185">Reference proteome</keyword>
<evidence type="ECO:0000256" key="2">
    <source>
        <dbReference type="ARBA" id="ARBA00022692"/>
    </source>
</evidence>
<keyword evidence="4 6" id="KW-0472">Membrane</keyword>
<keyword evidence="2 6" id="KW-0812">Transmembrane</keyword>
<dbReference type="EMBL" id="CAUYUJ010002818">
    <property type="protein sequence ID" value="CAK0802504.1"/>
    <property type="molecule type" value="Genomic_DNA"/>
</dbReference>
<evidence type="ECO:0000256" key="5">
    <source>
        <dbReference type="SAM" id="MobiDB-lite"/>
    </source>
</evidence>
<evidence type="ECO:0000256" key="4">
    <source>
        <dbReference type="ARBA" id="ARBA00023136"/>
    </source>
</evidence>
<feature type="non-terminal residue" evidence="7">
    <location>
        <position position="224"/>
    </location>
</feature>
<dbReference type="PANTHER" id="PTHR21706">
    <property type="entry name" value="TRANSMEMBRANE PROTEIN 65"/>
    <property type="match status" value="1"/>
</dbReference>
<feature type="region of interest" description="Disordered" evidence="5">
    <location>
        <begin position="164"/>
        <end position="224"/>
    </location>
</feature>
<keyword evidence="3 6" id="KW-1133">Transmembrane helix</keyword>
<name>A0ABN9QGQ5_9DINO</name>
<dbReference type="InterPro" id="IPR019537">
    <property type="entry name" value="TMEM65"/>
</dbReference>
<proteinExistence type="predicted"/>
<reference evidence="7" key="1">
    <citation type="submission" date="2023-10" db="EMBL/GenBank/DDBJ databases">
        <authorList>
            <person name="Chen Y."/>
            <person name="Shah S."/>
            <person name="Dougan E. K."/>
            <person name="Thang M."/>
            <person name="Chan C."/>
        </authorList>
    </citation>
    <scope>NUCLEOTIDE SEQUENCE [LARGE SCALE GENOMIC DNA]</scope>
</reference>
<sequence>AEDDPASGKPTARQLRRHFVQSMVPMVGFGFMDNTVMIHAGNAIDLTLGVTLGLSTLAAAACGQICSDVAGVTFGGAIESAAMKLGSGPRCRPGPAPPWATSSQPGAPGRSASLWTRLPSPGFTEEQRRESIVKRLHILGSVVGVICGCSLGLVNLLLIDASEAKDRSSSPPPAPTAAIHRRDNQPGARRLHGHHYRGAGHEGPHGLRGHGPEQRELHARGARA</sequence>
<dbReference type="PANTHER" id="PTHR21706:SF15">
    <property type="entry name" value="TRANSMEMBRANE PROTEIN 65"/>
    <property type="match status" value="1"/>
</dbReference>
<feature type="compositionally biased region" description="Basic and acidic residues" evidence="5">
    <location>
        <begin position="199"/>
        <end position="224"/>
    </location>
</feature>
<evidence type="ECO:0000313" key="8">
    <source>
        <dbReference type="Proteomes" id="UP001189429"/>
    </source>
</evidence>
<dbReference type="Proteomes" id="UP001189429">
    <property type="component" value="Unassembled WGS sequence"/>
</dbReference>
<accession>A0ABN9QGQ5</accession>
<dbReference type="Pfam" id="PF10507">
    <property type="entry name" value="TMEM65"/>
    <property type="match status" value="2"/>
</dbReference>
<protein>
    <recommendedName>
        <fullName evidence="9">Protein DETOXIFICATION</fullName>
    </recommendedName>
</protein>
<feature type="region of interest" description="Disordered" evidence="5">
    <location>
        <begin position="89"/>
        <end position="111"/>
    </location>
</feature>
<evidence type="ECO:0008006" key="9">
    <source>
        <dbReference type="Google" id="ProtNLM"/>
    </source>
</evidence>
<organism evidence="7 8">
    <name type="scientific">Prorocentrum cordatum</name>
    <dbReference type="NCBI Taxonomy" id="2364126"/>
    <lineage>
        <taxon>Eukaryota</taxon>
        <taxon>Sar</taxon>
        <taxon>Alveolata</taxon>
        <taxon>Dinophyceae</taxon>
        <taxon>Prorocentrales</taxon>
        <taxon>Prorocentraceae</taxon>
        <taxon>Prorocentrum</taxon>
    </lineage>
</organism>
<comment type="caution">
    <text evidence="7">The sequence shown here is derived from an EMBL/GenBank/DDBJ whole genome shotgun (WGS) entry which is preliminary data.</text>
</comment>
<feature type="non-terminal residue" evidence="7">
    <location>
        <position position="1"/>
    </location>
</feature>
<evidence type="ECO:0000256" key="3">
    <source>
        <dbReference type="ARBA" id="ARBA00022989"/>
    </source>
</evidence>
<evidence type="ECO:0000256" key="1">
    <source>
        <dbReference type="ARBA" id="ARBA00004141"/>
    </source>
</evidence>